<dbReference type="InterPro" id="IPR001279">
    <property type="entry name" value="Metallo-B-lactamas"/>
</dbReference>
<protein>
    <submittedName>
        <fullName evidence="7">MBL fold metallo-hydrolase</fullName>
    </submittedName>
</protein>
<dbReference type="SUPFAM" id="SSF56281">
    <property type="entry name" value="Metallo-hydrolase/oxidoreductase"/>
    <property type="match status" value="1"/>
</dbReference>
<proteinExistence type="inferred from homology"/>
<dbReference type="InterPro" id="IPR036866">
    <property type="entry name" value="RibonucZ/Hydroxyglut_hydro"/>
</dbReference>
<dbReference type="Pfam" id="PF00753">
    <property type="entry name" value="Lactamase_B"/>
    <property type="match status" value="1"/>
</dbReference>
<keyword evidence="3" id="KW-0378">Hydrolase</keyword>
<name>A0ABT7A6S4_9ACTN</name>
<dbReference type="RefSeq" id="WP_274039414.1">
    <property type="nucleotide sequence ID" value="NZ_JANCPR020000050.1"/>
</dbReference>
<comment type="similarity">
    <text evidence="1">Belongs to the metallo-beta-lactamase superfamily.</text>
</comment>
<dbReference type="PANTHER" id="PTHR42978">
    <property type="entry name" value="QUORUM-QUENCHING LACTONASE YTNP-RELATED-RELATED"/>
    <property type="match status" value="1"/>
</dbReference>
<evidence type="ECO:0000259" key="6">
    <source>
        <dbReference type="SMART" id="SM00849"/>
    </source>
</evidence>
<dbReference type="EMBL" id="JANCPR020000050">
    <property type="protein sequence ID" value="MDJ1137040.1"/>
    <property type="molecule type" value="Genomic_DNA"/>
</dbReference>
<evidence type="ECO:0000256" key="5">
    <source>
        <dbReference type="SAM" id="MobiDB-lite"/>
    </source>
</evidence>
<accession>A0ABT7A6S4</accession>
<evidence type="ECO:0000313" key="7">
    <source>
        <dbReference type="EMBL" id="MDJ1137040.1"/>
    </source>
</evidence>
<dbReference type="SMART" id="SM00849">
    <property type="entry name" value="Lactamase_B"/>
    <property type="match status" value="1"/>
</dbReference>
<evidence type="ECO:0000256" key="3">
    <source>
        <dbReference type="ARBA" id="ARBA00022801"/>
    </source>
</evidence>
<sequence>MTPSATAPSAPLATGTPVATSAPLTAGATAPTWAVGDLRVHRIDEAELPGATGQWLLPDATPDVVRGTPWLQPDFATPDGVLRLSSHSFAVETNGLRVLIDTGIGNGKIRANPAWHDLNTPYLDRLTAAGFPPESVDLVVLTHLHADHVGWNTREDGGDWVPTFPRARYLTSRTEWEFWTTRELEPPRAQMFRDSVHPIHDAGLLDLVDVADSAGRGAGGIEVAPGIRLLPAPGHTPGQVAVELRGADTTALITGDSIHHPVQLAHPHLTSCVDIDPAEAVRTRNRLLATHSEALLLGSHFPHPTTVALEG</sequence>
<evidence type="ECO:0000256" key="4">
    <source>
        <dbReference type="ARBA" id="ARBA00022833"/>
    </source>
</evidence>
<dbReference type="Gene3D" id="3.60.15.10">
    <property type="entry name" value="Ribonuclease Z/Hydroxyacylglutathione hydrolase-like"/>
    <property type="match status" value="1"/>
</dbReference>
<feature type="domain" description="Metallo-beta-lactamase" evidence="6">
    <location>
        <begin position="85"/>
        <end position="300"/>
    </location>
</feature>
<dbReference type="PANTHER" id="PTHR42978:SF6">
    <property type="entry name" value="QUORUM-QUENCHING LACTONASE YTNP-RELATED"/>
    <property type="match status" value="1"/>
</dbReference>
<keyword evidence="4" id="KW-0862">Zinc</keyword>
<evidence type="ECO:0000313" key="8">
    <source>
        <dbReference type="Proteomes" id="UP001214441"/>
    </source>
</evidence>
<reference evidence="7 8" key="1">
    <citation type="submission" date="2023-05" db="EMBL/GenBank/DDBJ databases">
        <title>Streptantibioticus silvisoli sp. nov., acidotolerant actinomycetes 1 from pine litter.</title>
        <authorList>
            <person name="Swiecimska M."/>
            <person name="Golinska P."/>
            <person name="Sangal V."/>
            <person name="Wachnowicz B."/>
            <person name="Goodfellow M."/>
        </authorList>
    </citation>
    <scope>NUCLEOTIDE SEQUENCE [LARGE SCALE GENOMIC DNA]</scope>
    <source>
        <strain evidence="7 8">DSM 42109</strain>
    </source>
</reference>
<evidence type="ECO:0000256" key="1">
    <source>
        <dbReference type="ARBA" id="ARBA00007749"/>
    </source>
</evidence>
<dbReference type="Proteomes" id="UP001214441">
    <property type="component" value="Unassembled WGS sequence"/>
</dbReference>
<keyword evidence="8" id="KW-1185">Reference proteome</keyword>
<dbReference type="InterPro" id="IPR051013">
    <property type="entry name" value="MBL_superfamily_lactonases"/>
</dbReference>
<evidence type="ECO:0000256" key="2">
    <source>
        <dbReference type="ARBA" id="ARBA00022723"/>
    </source>
</evidence>
<organism evidence="7 8">
    <name type="scientific">Streptomyces iconiensis</name>
    <dbReference type="NCBI Taxonomy" id="1384038"/>
    <lineage>
        <taxon>Bacteria</taxon>
        <taxon>Bacillati</taxon>
        <taxon>Actinomycetota</taxon>
        <taxon>Actinomycetes</taxon>
        <taxon>Kitasatosporales</taxon>
        <taxon>Streptomycetaceae</taxon>
        <taxon>Streptomyces</taxon>
    </lineage>
</organism>
<comment type="caution">
    <text evidence="7">The sequence shown here is derived from an EMBL/GenBank/DDBJ whole genome shotgun (WGS) entry which is preliminary data.</text>
</comment>
<gene>
    <name evidence="7" type="ORF">NMN56_034880</name>
</gene>
<keyword evidence="2" id="KW-0479">Metal-binding</keyword>
<dbReference type="CDD" id="cd16277">
    <property type="entry name" value="metallo-hydrolase-like_MBL-fold"/>
    <property type="match status" value="1"/>
</dbReference>
<feature type="compositionally biased region" description="Low complexity" evidence="5">
    <location>
        <begin position="1"/>
        <end position="17"/>
    </location>
</feature>
<feature type="region of interest" description="Disordered" evidence="5">
    <location>
        <begin position="1"/>
        <end position="23"/>
    </location>
</feature>